<name>A0ABN2J8P6_9ACTN</name>
<evidence type="ECO:0008006" key="4">
    <source>
        <dbReference type="Google" id="ProtNLM"/>
    </source>
</evidence>
<evidence type="ECO:0000256" key="1">
    <source>
        <dbReference type="SAM" id="SignalP"/>
    </source>
</evidence>
<dbReference type="PANTHER" id="PTHR47197">
    <property type="entry name" value="PROTEIN NIRF"/>
    <property type="match status" value="1"/>
</dbReference>
<dbReference type="InterPro" id="IPR011047">
    <property type="entry name" value="Quinoprotein_ADH-like_sf"/>
</dbReference>
<accession>A0ABN2J8P6</accession>
<sequence length="647" mass="67123">MFLMLVVGFTASASAIAAGAAPASGPLPGKSSRPRIDDLGTGVLSSPITGATQDGGSIYLVTRGVTPAVVARYDVATGRVVASAPLPAGTGGWAAAMSGGKVYTGMYPTADIDRYDPATNTASRVVQLPGEQYIWDLATAPDGTLYAGTYPGGELFAVSPDTGQARNLGAVVAGQLYVRAVAAAPDGTIYAGTGGASAHIVAYDPSTGQKTDISPPEVREETFVYDLAANADHLVAGTQPTGRLLIINRRDPSQYKVVDTGQGVVDSVAINGGHVLLTTRASGSVYDYDIAAGTLTELGDPIANDETRGVFSVGGRVVGVAGSGEMWSIDPATGTHTITDLVTAGIPAGPEPVQSVAVLHDEKVAQACVAGNFSLGVHDLRTGKLTRVRDGGEAKKALPVDGRLYMAIYPGAFVDTYDPTSGTVDRKAAIGGEQNRPMAMRLMPGGRELGIGTLIDYGKSGGAFSLFDLRTNAVERYNEVIPHQAVSAIGVAGPVVYLGGNTYTDGIDPVATEASLAAFDLRTRTVLWLWNAIPGALGYDDLIMGGPLLYGLTNSGTIFVADPVRRKVLRTYATADQSGGMFFERGGQLYGATRDTVFRLAVNGPKTLVSGLAGVWFNEPAPAYDEASDSLYTIRGNNLVRIHLGEI</sequence>
<dbReference type="SUPFAM" id="SSF50998">
    <property type="entry name" value="Quinoprotein alcohol dehydrogenase-like"/>
    <property type="match status" value="1"/>
</dbReference>
<dbReference type="Proteomes" id="UP001500618">
    <property type="component" value="Unassembled WGS sequence"/>
</dbReference>
<dbReference type="EMBL" id="BAAANY010000043">
    <property type="protein sequence ID" value="GAA1719539.1"/>
    <property type="molecule type" value="Genomic_DNA"/>
</dbReference>
<dbReference type="InterPro" id="IPR051200">
    <property type="entry name" value="Host-pathogen_enzymatic-act"/>
</dbReference>
<evidence type="ECO:0000313" key="3">
    <source>
        <dbReference type="Proteomes" id="UP001500618"/>
    </source>
</evidence>
<dbReference type="PANTHER" id="PTHR47197:SF3">
    <property type="entry name" value="DIHYDRO-HEME D1 DEHYDROGENASE"/>
    <property type="match status" value="1"/>
</dbReference>
<organism evidence="2 3">
    <name type="scientific">Fodinicola feengrottensis</name>
    <dbReference type="NCBI Taxonomy" id="435914"/>
    <lineage>
        <taxon>Bacteria</taxon>
        <taxon>Bacillati</taxon>
        <taxon>Actinomycetota</taxon>
        <taxon>Actinomycetes</taxon>
        <taxon>Mycobacteriales</taxon>
        <taxon>Fodinicola</taxon>
    </lineage>
</organism>
<dbReference type="InterPro" id="IPR015943">
    <property type="entry name" value="WD40/YVTN_repeat-like_dom_sf"/>
</dbReference>
<keyword evidence="1" id="KW-0732">Signal</keyword>
<reference evidence="2 3" key="1">
    <citation type="journal article" date="2019" name="Int. J. Syst. Evol. Microbiol.">
        <title>The Global Catalogue of Microorganisms (GCM) 10K type strain sequencing project: providing services to taxonomists for standard genome sequencing and annotation.</title>
        <authorList>
            <consortium name="The Broad Institute Genomics Platform"/>
            <consortium name="The Broad Institute Genome Sequencing Center for Infectious Disease"/>
            <person name="Wu L."/>
            <person name="Ma J."/>
        </authorList>
    </citation>
    <scope>NUCLEOTIDE SEQUENCE [LARGE SCALE GENOMIC DNA]</scope>
    <source>
        <strain evidence="2 3">JCM 14718</strain>
    </source>
</reference>
<evidence type="ECO:0000313" key="2">
    <source>
        <dbReference type="EMBL" id="GAA1719539.1"/>
    </source>
</evidence>
<dbReference type="Gene3D" id="2.130.10.10">
    <property type="entry name" value="YVTN repeat-like/Quinoprotein amine dehydrogenase"/>
    <property type="match status" value="2"/>
</dbReference>
<comment type="caution">
    <text evidence="2">The sequence shown here is derived from an EMBL/GenBank/DDBJ whole genome shotgun (WGS) entry which is preliminary data.</text>
</comment>
<dbReference type="SUPFAM" id="SSF75011">
    <property type="entry name" value="3-carboxy-cis,cis-mucoante lactonizing enzyme"/>
    <property type="match status" value="1"/>
</dbReference>
<keyword evidence="3" id="KW-1185">Reference proteome</keyword>
<protein>
    <recommendedName>
        <fullName evidence="4">PQQ-binding-like beta-propeller repeat protein</fullName>
    </recommendedName>
</protein>
<feature type="signal peptide" evidence="1">
    <location>
        <begin position="1"/>
        <end position="20"/>
    </location>
</feature>
<proteinExistence type="predicted"/>
<feature type="chain" id="PRO_5046258237" description="PQQ-binding-like beta-propeller repeat protein" evidence="1">
    <location>
        <begin position="21"/>
        <end position="647"/>
    </location>
</feature>
<gene>
    <name evidence="2" type="ORF">GCM10009765_79870</name>
</gene>